<dbReference type="HOGENOM" id="CLU_2745463_0_0_1"/>
<dbReference type="AlphaFoldDB" id="M4BEA9"/>
<dbReference type="VEuPathDB" id="FungiDB:HpaG804627"/>
<sequence>MLSVLPAARCATREEKDVEAKVVQMHKDGASPRVKNNHFKGMNVLIKASDVQNIVKKANLNALSGKTHTEA</sequence>
<organism evidence="1 2">
    <name type="scientific">Hyaloperonospora arabidopsidis (strain Emoy2)</name>
    <name type="common">Downy mildew agent</name>
    <name type="synonym">Peronospora arabidopsidis</name>
    <dbReference type="NCBI Taxonomy" id="559515"/>
    <lineage>
        <taxon>Eukaryota</taxon>
        <taxon>Sar</taxon>
        <taxon>Stramenopiles</taxon>
        <taxon>Oomycota</taxon>
        <taxon>Peronosporomycetes</taxon>
        <taxon>Peronosporales</taxon>
        <taxon>Peronosporaceae</taxon>
        <taxon>Hyaloperonospora</taxon>
    </lineage>
</organism>
<protein>
    <submittedName>
        <fullName evidence="1">Uncharacterized protein</fullName>
    </submittedName>
</protein>
<dbReference type="Proteomes" id="UP000011713">
    <property type="component" value="Unassembled WGS sequence"/>
</dbReference>
<dbReference type="EMBL" id="JH598174">
    <property type="status" value="NOT_ANNOTATED_CDS"/>
    <property type="molecule type" value="Genomic_DNA"/>
</dbReference>
<accession>M4BEA9</accession>
<reference evidence="1" key="2">
    <citation type="submission" date="2015-06" db="UniProtKB">
        <authorList>
            <consortium name="EnsemblProtists"/>
        </authorList>
    </citation>
    <scope>IDENTIFICATION</scope>
    <source>
        <strain evidence="1">Emoy2</strain>
    </source>
</reference>
<proteinExistence type="predicted"/>
<keyword evidence="2" id="KW-1185">Reference proteome</keyword>
<dbReference type="EnsemblProtists" id="HpaT804627">
    <property type="protein sequence ID" value="HpaP804627"/>
    <property type="gene ID" value="HpaG804627"/>
</dbReference>
<name>M4BEA9_HYAAE</name>
<evidence type="ECO:0000313" key="1">
    <source>
        <dbReference type="EnsemblProtists" id="HpaP804627"/>
    </source>
</evidence>
<evidence type="ECO:0000313" key="2">
    <source>
        <dbReference type="Proteomes" id="UP000011713"/>
    </source>
</evidence>
<dbReference type="InParanoid" id="M4BEA9"/>
<reference evidence="2" key="1">
    <citation type="journal article" date="2010" name="Science">
        <title>Signatures of adaptation to obligate biotrophy in the Hyaloperonospora arabidopsidis genome.</title>
        <authorList>
            <person name="Baxter L."/>
            <person name="Tripathy S."/>
            <person name="Ishaque N."/>
            <person name="Boot N."/>
            <person name="Cabral A."/>
            <person name="Kemen E."/>
            <person name="Thines M."/>
            <person name="Ah-Fong A."/>
            <person name="Anderson R."/>
            <person name="Badejoko W."/>
            <person name="Bittner-Eddy P."/>
            <person name="Boore J.L."/>
            <person name="Chibucos M.C."/>
            <person name="Coates M."/>
            <person name="Dehal P."/>
            <person name="Delehaunty K."/>
            <person name="Dong S."/>
            <person name="Downton P."/>
            <person name="Dumas B."/>
            <person name="Fabro G."/>
            <person name="Fronick C."/>
            <person name="Fuerstenberg S.I."/>
            <person name="Fulton L."/>
            <person name="Gaulin E."/>
            <person name="Govers F."/>
            <person name="Hughes L."/>
            <person name="Humphray S."/>
            <person name="Jiang R.H."/>
            <person name="Judelson H."/>
            <person name="Kamoun S."/>
            <person name="Kyung K."/>
            <person name="Meijer H."/>
            <person name="Minx P."/>
            <person name="Morris P."/>
            <person name="Nelson J."/>
            <person name="Phuntumart V."/>
            <person name="Qutob D."/>
            <person name="Rehmany A."/>
            <person name="Rougon-Cardoso A."/>
            <person name="Ryden P."/>
            <person name="Torto-Alalibo T."/>
            <person name="Studholme D."/>
            <person name="Wang Y."/>
            <person name="Win J."/>
            <person name="Wood J."/>
            <person name="Clifton S.W."/>
            <person name="Rogers J."/>
            <person name="Van den Ackerveken G."/>
            <person name="Jones J.D."/>
            <person name="McDowell J.M."/>
            <person name="Beynon J."/>
            <person name="Tyler B.M."/>
        </authorList>
    </citation>
    <scope>NUCLEOTIDE SEQUENCE [LARGE SCALE GENOMIC DNA]</scope>
    <source>
        <strain evidence="2">Emoy2</strain>
    </source>
</reference>